<feature type="coiled-coil region" evidence="1">
    <location>
        <begin position="127"/>
        <end position="154"/>
    </location>
</feature>
<accession>A0ABX8V0K8</accession>
<keyword evidence="4" id="KW-1185">Reference proteome</keyword>
<dbReference type="Proteomes" id="UP000826014">
    <property type="component" value="Chromosome"/>
</dbReference>
<sequence length="307" mass="35583">MSSADLTFNKWMKLLKLSEMLLNMGLITFCFFLIKTFCDNQTSGFRVEKIQGSIPDTEEWKIDALFQNADLSCLDQPFYFLEKGGQAYAFISKDKNYVIKFLKFRKINPSFSLKLLSMLPCFQKQYLKKLLRLRKRIEKECKSYQIACEDLSKESGLIFARLQKNYPLSRYVTVIDKIGMAHWVFLDQVVCIVQKKASLIYPGLSQIIQTEGEKGAQVVIDNLIEFFIQRGKKGILDLDPKINKNLGLVGSQAMQIDLGRLCRDSNQRNPKIIHQEIKRIITPLQEWLNIHHPSLAVYLNQRLPKDC</sequence>
<evidence type="ECO:0000313" key="3">
    <source>
        <dbReference type="EMBL" id="QYF48696.1"/>
    </source>
</evidence>
<evidence type="ECO:0000313" key="4">
    <source>
        <dbReference type="Proteomes" id="UP000826014"/>
    </source>
</evidence>
<reference evidence="3 4" key="1">
    <citation type="journal article" date="2022" name="bioRxiv">
        <title>Ecology and evolution of chlamydial symbionts of arthropods.</title>
        <authorList>
            <person name="Halter T."/>
            <person name="Koestlbacher S."/>
            <person name="Collingro A."/>
            <person name="Sixt B.S."/>
            <person name="Toenshoff E.R."/>
            <person name="Hendrickx F."/>
            <person name="Kostanjsek R."/>
            <person name="Horn M."/>
        </authorList>
    </citation>
    <scope>NUCLEOTIDE SEQUENCE [LARGE SCALE GENOMIC DNA]</scope>
    <source>
        <strain evidence="3">W744xW776</strain>
    </source>
</reference>
<keyword evidence="2" id="KW-0812">Transmembrane</keyword>
<protein>
    <submittedName>
        <fullName evidence="3">Uncharacterized protein</fullName>
    </submittedName>
</protein>
<evidence type="ECO:0000256" key="1">
    <source>
        <dbReference type="SAM" id="Coils"/>
    </source>
</evidence>
<keyword evidence="2" id="KW-0472">Membrane</keyword>
<dbReference type="RefSeq" id="WP_220017843.1">
    <property type="nucleotide sequence ID" value="NZ_CP075587.1"/>
</dbReference>
<keyword evidence="2" id="KW-1133">Transmembrane helix</keyword>
<feature type="transmembrane region" description="Helical" evidence="2">
    <location>
        <begin position="20"/>
        <end position="38"/>
    </location>
</feature>
<dbReference type="EMBL" id="CP075587">
    <property type="protein sequence ID" value="QYF48696.1"/>
    <property type="molecule type" value="Genomic_DNA"/>
</dbReference>
<organism evidence="3 4">
    <name type="scientific">Candidatus Rhabdochlamydia oedothoracis</name>
    <dbReference type="NCBI Taxonomy" id="2720720"/>
    <lineage>
        <taxon>Bacteria</taxon>
        <taxon>Pseudomonadati</taxon>
        <taxon>Chlamydiota</taxon>
        <taxon>Chlamydiia</taxon>
        <taxon>Parachlamydiales</taxon>
        <taxon>Candidatus Rhabdochlamydiaceae</taxon>
        <taxon>Candidatus Rhabdochlamydia</taxon>
    </lineage>
</organism>
<proteinExistence type="predicted"/>
<name>A0ABX8V0K8_9BACT</name>
<keyword evidence="1" id="KW-0175">Coiled coil</keyword>
<gene>
    <name evidence="3" type="ORF">RHABOEDO_000900</name>
</gene>
<evidence type="ECO:0000256" key="2">
    <source>
        <dbReference type="SAM" id="Phobius"/>
    </source>
</evidence>